<keyword evidence="2" id="KW-0472">Membrane</keyword>
<comment type="caution">
    <text evidence="4">The sequence shown here is derived from an EMBL/GenBank/DDBJ whole genome shotgun (WGS) entry which is preliminary data.</text>
</comment>
<sequence>MSDAATPTLPADPIRNSSPDRRREDTGARTPAHASNQLSSASAPGHEQAQPEDGGTGSRTRAQRPSLSQKAKEGLSQKLRFLIHLVYTLDTLVHAELCVLYYMDCSFFRLMIRWVAQALFISPRAEDTFLNVPNYHVSAIAAPNIICIFLHLVTSLPFAGEATRGYLHGGVLIDFIGQKAPTSKLSLLLLDFLILGIQCLMLAVNMERERIRKVVKPPRVSAATAGPTEAPQTTQDHDSEERGVLRDAPTLDESNDIEMRPLRSDRRDSDGGTSPSTGTGSEYEGLLDALRSGNAVLSTFHVRRALRDTWNNRGNTPESATAYAIQSVGYNATLAALAAQRRARLAAAHRR</sequence>
<dbReference type="PANTHER" id="PTHR39405:SF1">
    <property type="entry name" value="DSC E3 UBIQUITIN LIGASE COMPLEX SUBUNIT 4"/>
    <property type="match status" value="1"/>
</dbReference>
<dbReference type="EMBL" id="QJNU01000110">
    <property type="protein sequence ID" value="RYP06986.1"/>
    <property type="molecule type" value="Genomic_DNA"/>
</dbReference>
<feature type="compositionally biased region" description="Basic and acidic residues" evidence="1">
    <location>
        <begin position="18"/>
        <end position="27"/>
    </location>
</feature>
<dbReference type="GO" id="GO:0032933">
    <property type="term" value="P:SREBP signaling pathway"/>
    <property type="evidence" value="ECO:0007669"/>
    <property type="project" value="InterPro"/>
</dbReference>
<feature type="transmembrane region" description="Helical" evidence="2">
    <location>
        <begin position="81"/>
        <end position="103"/>
    </location>
</feature>
<feature type="compositionally biased region" description="Basic and acidic residues" evidence="1">
    <location>
        <begin position="257"/>
        <end position="270"/>
    </location>
</feature>
<evidence type="ECO:0000256" key="2">
    <source>
        <dbReference type="SAM" id="Phobius"/>
    </source>
</evidence>
<dbReference type="InterPro" id="IPR013715">
    <property type="entry name" value="DUF1746"/>
</dbReference>
<dbReference type="Pfam" id="PF08508">
    <property type="entry name" value="DUF1746"/>
    <property type="match status" value="1"/>
</dbReference>
<dbReference type="AlphaFoldDB" id="A0A4Q4TIZ4"/>
<dbReference type="InterPro" id="IPR038967">
    <property type="entry name" value="Dsc4-like"/>
</dbReference>
<accession>A0A4Q4TIZ4</accession>
<keyword evidence="2" id="KW-0812">Transmembrane</keyword>
<keyword evidence="2" id="KW-1133">Transmembrane helix</keyword>
<feature type="compositionally biased region" description="Polar residues" evidence="1">
    <location>
        <begin position="58"/>
        <end position="69"/>
    </location>
</feature>
<organism evidence="4 5">
    <name type="scientific">Monosporascus ibericus</name>
    <dbReference type="NCBI Taxonomy" id="155417"/>
    <lineage>
        <taxon>Eukaryota</taxon>
        <taxon>Fungi</taxon>
        <taxon>Dikarya</taxon>
        <taxon>Ascomycota</taxon>
        <taxon>Pezizomycotina</taxon>
        <taxon>Sordariomycetes</taxon>
        <taxon>Xylariomycetidae</taxon>
        <taxon>Xylariales</taxon>
        <taxon>Xylariales incertae sedis</taxon>
        <taxon>Monosporascus</taxon>
    </lineage>
</organism>
<feature type="compositionally biased region" description="Low complexity" evidence="1">
    <location>
        <begin position="271"/>
        <end position="281"/>
    </location>
</feature>
<evidence type="ECO:0000313" key="4">
    <source>
        <dbReference type="EMBL" id="RYP06986.1"/>
    </source>
</evidence>
<dbReference type="PANTHER" id="PTHR39405">
    <property type="entry name" value="DSC E3 UBIQUITIN LIGASE COMPLEX SUBUNIT 4"/>
    <property type="match status" value="1"/>
</dbReference>
<protein>
    <recommendedName>
        <fullName evidence="3">DUF1746 domain-containing protein</fullName>
    </recommendedName>
</protein>
<dbReference type="Proteomes" id="UP000293360">
    <property type="component" value="Unassembled WGS sequence"/>
</dbReference>
<dbReference type="GO" id="GO:0005783">
    <property type="term" value="C:endoplasmic reticulum"/>
    <property type="evidence" value="ECO:0007669"/>
    <property type="project" value="TreeGrafter"/>
</dbReference>
<proteinExistence type="predicted"/>
<feature type="transmembrane region" description="Helical" evidence="2">
    <location>
        <begin position="185"/>
        <end position="204"/>
    </location>
</feature>
<feature type="compositionally biased region" description="Polar residues" evidence="1">
    <location>
        <begin position="33"/>
        <end position="42"/>
    </location>
</feature>
<dbReference type="OrthoDB" id="5428737at2759"/>
<feature type="domain" description="DUF1746" evidence="3">
    <location>
        <begin position="89"/>
        <end position="201"/>
    </location>
</feature>
<feature type="compositionally biased region" description="Basic and acidic residues" evidence="1">
    <location>
        <begin position="235"/>
        <end position="245"/>
    </location>
</feature>
<evidence type="ECO:0000256" key="1">
    <source>
        <dbReference type="SAM" id="MobiDB-lite"/>
    </source>
</evidence>
<dbReference type="GO" id="GO:0044695">
    <property type="term" value="C:Dsc E3 ubiquitin ligase complex"/>
    <property type="evidence" value="ECO:0007669"/>
    <property type="project" value="InterPro"/>
</dbReference>
<name>A0A4Q4TIZ4_9PEZI</name>
<reference evidence="4 5" key="1">
    <citation type="submission" date="2018-06" db="EMBL/GenBank/DDBJ databases">
        <title>Complete Genomes of Monosporascus.</title>
        <authorList>
            <person name="Robinson A.J."/>
            <person name="Natvig D.O."/>
        </authorList>
    </citation>
    <scope>NUCLEOTIDE SEQUENCE [LARGE SCALE GENOMIC DNA]</scope>
    <source>
        <strain evidence="4 5">CBS 110550</strain>
    </source>
</reference>
<keyword evidence="5" id="KW-1185">Reference proteome</keyword>
<feature type="region of interest" description="Disordered" evidence="1">
    <location>
        <begin position="217"/>
        <end position="283"/>
    </location>
</feature>
<gene>
    <name evidence="4" type="ORF">DL764_002809</name>
</gene>
<feature type="region of interest" description="Disordered" evidence="1">
    <location>
        <begin position="1"/>
        <end position="71"/>
    </location>
</feature>
<evidence type="ECO:0000259" key="3">
    <source>
        <dbReference type="Pfam" id="PF08508"/>
    </source>
</evidence>
<evidence type="ECO:0000313" key="5">
    <source>
        <dbReference type="Proteomes" id="UP000293360"/>
    </source>
</evidence>